<dbReference type="RefSeq" id="XP_019055058.1">
    <property type="nucleotide sequence ID" value="XM_019199513.1"/>
</dbReference>
<dbReference type="Proteomes" id="UP000189703">
    <property type="component" value="Unplaced"/>
</dbReference>
<dbReference type="AlphaFoldDB" id="A0A1U8Q8E0"/>
<sequence>MPMNNFQKTGYALFLNPKLSHSSPFPLTTKGLAALPTQPLHQVCSRLSIFIQTDERLTTGEAAAKLKEDLSVLTGFWTISIFMGNAVMHIPAVTVNKRDLGENSPLQYLTQVNFSIPRDAFIDFIYNNNYCLGYTNPEESFCFK</sequence>
<reference evidence="2 3" key="1">
    <citation type="submission" date="2025-04" db="UniProtKB">
        <authorList>
            <consortium name="RefSeq"/>
        </authorList>
    </citation>
    <scope>IDENTIFICATION</scope>
</reference>
<keyword evidence="1" id="KW-1185">Reference proteome</keyword>
<dbReference type="GeneID" id="104607809"/>
<dbReference type="OrthoDB" id="759910at2759"/>
<accession>A0A1U8Q8E0</accession>
<protein>
    <submittedName>
        <fullName evidence="2 3">Uncharacterized protein LOC104607809 isoform X2</fullName>
    </submittedName>
</protein>
<proteinExistence type="predicted"/>
<evidence type="ECO:0000313" key="1">
    <source>
        <dbReference type="Proteomes" id="UP000189703"/>
    </source>
</evidence>
<dbReference type="RefSeq" id="XP_019055059.1">
    <property type="nucleotide sequence ID" value="XM_019199514.1"/>
</dbReference>
<evidence type="ECO:0000313" key="3">
    <source>
        <dbReference type="RefSeq" id="XP_019055059.1"/>
    </source>
</evidence>
<gene>
    <name evidence="2 3" type="primary">LOC104607809</name>
</gene>
<name>A0A1U8Q8E0_NELNU</name>
<organism evidence="1 3">
    <name type="scientific">Nelumbo nucifera</name>
    <name type="common">Sacred lotus</name>
    <dbReference type="NCBI Taxonomy" id="4432"/>
    <lineage>
        <taxon>Eukaryota</taxon>
        <taxon>Viridiplantae</taxon>
        <taxon>Streptophyta</taxon>
        <taxon>Embryophyta</taxon>
        <taxon>Tracheophyta</taxon>
        <taxon>Spermatophyta</taxon>
        <taxon>Magnoliopsida</taxon>
        <taxon>Proteales</taxon>
        <taxon>Nelumbonaceae</taxon>
        <taxon>Nelumbo</taxon>
    </lineage>
</organism>
<evidence type="ECO:0000313" key="2">
    <source>
        <dbReference type="RefSeq" id="XP_019055058.1"/>
    </source>
</evidence>